<organism evidence="6 7">
    <name type="scientific">Dioscorea zingiberensis</name>
    <dbReference type="NCBI Taxonomy" id="325984"/>
    <lineage>
        <taxon>Eukaryota</taxon>
        <taxon>Viridiplantae</taxon>
        <taxon>Streptophyta</taxon>
        <taxon>Embryophyta</taxon>
        <taxon>Tracheophyta</taxon>
        <taxon>Spermatophyta</taxon>
        <taxon>Magnoliopsida</taxon>
        <taxon>Liliopsida</taxon>
        <taxon>Dioscoreales</taxon>
        <taxon>Dioscoreaceae</taxon>
        <taxon>Dioscorea</taxon>
    </lineage>
</organism>
<comment type="similarity">
    <text evidence="2">Belongs to the IQD family.</text>
</comment>
<proteinExistence type="inferred from homology"/>
<evidence type="ECO:0000256" key="4">
    <source>
        <dbReference type="SAM" id="MobiDB-lite"/>
    </source>
</evidence>
<dbReference type="PANTHER" id="PTHR32295:SF281">
    <property type="entry name" value="PROTEIN IQ-DOMAIN 31"/>
    <property type="match status" value="1"/>
</dbReference>
<accession>A0A9D5D6S8</accession>
<evidence type="ECO:0000313" key="7">
    <source>
        <dbReference type="Proteomes" id="UP001085076"/>
    </source>
</evidence>
<feature type="region of interest" description="Disordered" evidence="4">
    <location>
        <begin position="268"/>
        <end position="319"/>
    </location>
</feature>
<feature type="compositionally biased region" description="Basic and acidic residues" evidence="4">
    <location>
        <begin position="376"/>
        <end position="401"/>
    </location>
</feature>
<dbReference type="GO" id="GO:0005516">
    <property type="term" value="F:calmodulin binding"/>
    <property type="evidence" value="ECO:0007669"/>
    <property type="project" value="UniProtKB-KW"/>
</dbReference>
<evidence type="ECO:0000256" key="2">
    <source>
        <dbReference type="ARBA" id="ARBA00024341"/>
    </source>
</evidence>
<evidence type="ECO:0000256" key="3">
    <source>
        <dbReference type="ARBA" id="ARBA00024378"/>
    </source>
</evidence>
<dbReference type="Gene3D" id="1.20.5.190">
    <property type="match status" value="1"/>
</dbReference>
<dbReference type="PANTHER" id="PTHR32295">
    <property type="entry name" value="IQ-DOMAIN 5-RELATED"/>
    <property type="match status" value="1"/>
</dbReference>
<evidence type="ECO:0000256" key="1">
    <source>
        <dbReference type="ARBA" id="ARBA00022860"/>
    </source>
</evidence>
<keyword evidence="7" id="KW-1185">Reference proteome</keyword>
<evidence type="ECO:0000259" key="5">
    <source>
        <dbReference type="Pfam" id="PF13178"/>
    </source>
</evidence>
<evidence type="ECO:0000313" key="6">
    <source>
        <dbReference type="EMBL" id="KAJ0985554.1"/>
    </source>
</evidence>
<feature type="compositionally biased region" description="Polar residues" evidence="4">
    <location>
        <begin position="529"/>
        <end position="542"/>
    </location>
</feature>
<gene>
    <name evidence="6" type="ORF">J5N97_003910</name>
</gene>
<sequence length="579" mass="63773">MGKSPGKWIKTLLFGKKATRTHSSKSKDSLAGNDKDCFVGKDPPALAVTSPVISEPVLVTTGRSGFIPGIEKETPSNLPNDDGVVVHQHEDISGILGPTAPNDQERLGEQQAAVKAQAAVRGFLARRAFCALKGIIRLQALVRGHLVRRQAVTTLYAMHAIVKLQAVFRGWQTRHSSIEANSKFFHGKAVGTQNVGNWKENLLRNVFIHKLLSSSPSAMPLQIHYIEGEPNSTFIWLERWTSYRIWKPVSLPKKTLDSKPQKKYIYAMETEPGKPKRIPRKNSTANITESGPTTGTSEPEKPKRNLRKVSSSAVDSMQEHPRCELVKVKHNLKKVSVELAVSNLTAEASSQTDTGTEKPIRTSRKVSGSPAEVLELELKDSTEKPKKDISPPPEEKVEKDASPVGERNPEAEGTWKSMTSEEPTDICPAVQVKQLNGTEKGENFTTINDKTPTNSKEEQACHENQKHSNRRASFSAKSEYAENGSPNTPTLPSYMAATESAKAKLRCQNSPRFGSDPIDRNGSTRRHSLPSSTNGKLSSHSPRAQRLLQASGKGGIRSDRSLSSSRDANDRPIQVEWRR</sequence>
<dbReference type="SMART" id="SM00015">
    <property type="entry name" value="IQ"/>
    <property type="match status" value="3"/>
</dbReference>
<dbReference type="Pfam" id="PF13178">
    <property type="entry name" value="DUF4005"/>
    <property type="match status" value="1"/>
</dbReference>
<reference evidence="6" key="1">
    <citation type="submission" date="2021-03" db="EMBL/GenBank/DDBJ databases">
        <authorList>
            <person name="Li Z."/>
            <person name="Yang C."/>
        </authorList>
    </citation>
    <scope>NUCLEOTIDE SEQUENCE</scope>
    <source>
        <strain evidence="6">Dzin_1.0</strain>
        <tissue evidence="6">Leaf</tissue>
    </source>
</reference>
<dbReference type="Proteomes" id="UP001085076">
    <property type="component" value="Miscellaneous, Linkage group lg01"/>
</dbReference>
<feature type="compositionally biased region" description="Polar residues" evidence="4">
    <location>
        <begin position="281"/>
        <end position="297"/>
    </location>
</feature>
<dbReference type="Pfam" id="PF00612">
    <property type="entry name" value="IQ"/>
    <property type="match status" value="3"/>
</dbReference>
<feature type="compositionally biased region" description="Basic and acidic residues" evidence="4">
    <location>
        <begin position="455"/>
        <end position="466"/>
    </location>
</feature>
<comment type="subunit">
    <text evidence="3">Binds to multiple calmodulin (CaM) in the presence of Ca(2+) and CaM-like proteins.</text>
</comment>
<dbReference type="InterPro" id="IPR025064">
    <property type="entry name" value="DUF4005"/>
</dbReference>
<keyword evidence="1" id="KW-0112">Calmodulin-binding</keyword>
<dbReference type="OrthoDB" id="1905649at2759"/>
<comment type="caution">
    <text evidence="6">The sequence shown here is derived from an EMBL/GenBank/DDBJ whole genome shotgun (WGS) entry which is preliminary data.</text>
</comment>
<dbReference type="PROSITE" id="PS50096">
    <property type="entry name" value="IQ"/>
    <property type="match status" value="3"/>
</dbReference>
<name>A0A9D5D6S8_9LILI</name>
<feature type="region of interest" description="Disordered" evidence="4">
    <location>
        <begin position="346"/>
        <end position="579"/>
    </location>
</feature>
<feature type="compositionally biased region" description="Polar residues" evidence="4">
    <location>
        <begin position="433"/>
        <end position="454"/>
    </location>
</feature>
<dbReference type="AlphaFoldDB" id="A0A9D5D6S8"/>
<protein>
    <recommendedName>
        <fullName evidence="5">DUF4005 domain-containing protein</fullName>
    </recommendedName>
</protein>
<feature type="domain" description="DUF4005" evidence="5">
    <location>
        <begin position="451"/>
        <end position="558"/>
    </location>
</feature>
<reference evidence="6" key="2">
    <citation type="journal article" date="2022" name="Hortic Res">
        <title>The genome of Dioscorea zingiberensis sheds light on the biosynthesis, origin and evolution of the medicinally important diosgenin saponins.</title>
        <authorList>
            <person name="Li Y."/>
            <person name="Tan C."/>
            <person name="Li Z."/>
            <person name="Guo J."/>
            <person name="Li S."/>
            <person name="Chen X."/>
            <person name="Wang C."/>
            <person name="Dai X."/>
            <person name="Yang H."/>
            <person name="Song W."/>
            <person name="Hou L."/>
            <person name="Xu J."/>
            <person name="Tong Z."/>
            <person name="Xu A."/>
            <person name="Yuan X."/>
            <person name="Wang W."/>
            <person name="Yang Q."/>
            <person name="Chen L."/>
            <person name="Sun Z."/>
            <person name="Wang K."/>
            <person name="Pan B."/>
            <person name="Chen J."/>
            <person name="Bao Y."/>
            <person name="Liu F."/>
            <person name="Qi X."/>
            <person name="Gang D.R."/>
            <person name="Wen J."/>
            <person name="Li J."/>
        </authorList>
    </citation>
    <scope>NUCLEOTIDE SEQUENCE</scope>
    <source>
        <strain evidence="6">Dzin_1.0</strain>
    </source>
</reference>
<dbReference type="InterPro" id="IPR000048">
    <property type="entry name" value="IQ_motif_EF-hand-BS"/>
</dbReference>
<dbReference type="EMBL" id="JAGGNH010000001">
    <property type="protein sequence ID" value="KAJ0985554.1"/>
    <property type="molecule type" value="Genomic_DNA"/>
</dbReference>